<sequence length="99" mass="11093">MRSRWMVERVITAKCTMSDRAARNSFFFWAEGKEPTSIRRAGGGGMPFKWLPSLAPSLSQGMETFAITATKGRPREVSGPLEFDIPSAKPRMQETNLQL</sequence>
<feature type="region of interest" description="Disordered" evidence="1">
    <location>
        <begin position="75"/>
        <end position="99"/>
    </location>
</feature>
<reference evidence="2" key="1">
    <citation type="submission" date="2021-01" db="EMBL/GenBank/DDBJ databases">
        <authorList>
            <person name="Corre E."/>
            <person name="Pelletier E."/>
            <person name="Niang G."/>
            <person name="Scheremetjew M."/>
            <person name="Finn R."/>
            <person name="Kale V."/>
            <person name="Holt S."/>
            <person name="Cochrane G."/>
            <person name="Meng A."/>
            <person name="Brown T."/>
            <person name="Cohen L."/>
        </authorList>
    </citation>
    <scope>NUCLEOTIDE SEQUENCE</scope>
    <source>
        <strain evidence="2">NIES-381</strain>
    </source>
</reference>
<evidence type="ECO:0000313" key="2">
    <source>
        <dbReference type="EMBL" id="CAD8998346.1"/>
    </source>
</evidence>
<evidence type="ECO:0000256" key="1">
    <source>
        <dbReference type="SAM" id="MobiDB-lite"/>
    </source>
</evidence>
<dbReference type="AlphaFoldDB" id="A0A7S1I1Z5"/>
<organism evidence="2">
    <name type="scientific">Eutreptiella gymnastica</name>
    <dbReference type="NCBI Taxonomy" id="73025"/>
    <lineage>
        <taxon>Eukaryota</taxon>
        <taxon>Discoba</taxon>
        <taxon>Euglenozoa</taxon>
        <taxon>Euglenida</taxon>
        <taxon>Spirocuta</taxon>
        <taxon>Euglenophyceae</taxon>
        <taxon>Eutreptiales</taxon>
        <taxon>Eutreptiaceae</taxon>
        <taxon>Eutreptiella</taxon>
    </lineage>
</organism>
<protein>
    <submittedName>
        <fullName evidence="2">Uncharacterized protein</fullName>
    </submittedName>
</protein>
<gene>
    <name evidence="2" type="ORF">EGYM00392_LOCUS9416</name>
</gene>
<dbReference type="EMBL" id="HBGA01025389">
    <property type="protein sequence ID" value="CAD8998346.1"/>
    <property type="molecule type" value="Transcribed_RNA"/>
</dbReference>
<name>A0A7S1I1Z5_9EUGL</name>
<accession>A0A7S1I1Z5</accession>
<proteinExistence type="predicted"/>